<keyword evidence="3" id="KW-1185">Reference proteome</keyword>
<proteinExistence type="predicted"/>
<gene>
    <name evidence="2" type="ORF">A7Q10_05090</name>
</gene>
<comment type="caution">
    <text evidence="2">The sequence shown here is derived from an EMBL/GenBank/DDBJ whole genome shotgun (WGS) entry which is preliminary data.</text>
</comment>
<dbReference type="AlphaFoldDB" id="A0A4Y8PG47"/>
<keyword evidence="1" id="KW-0812">Transmembrane</keyword>
<keyword evidence="1" id="KW-0472">Membrane</keyword>
<feature type="transmembrane region" description="Helical" evidence="1">
    <location>
        <begin position="59"/>
        <end position="79"/>
    </location>
</feature>
<evidence type="ECO:0000313" key="3">
    <source>
        <dbReference type="Proteomes" id="UP000297713"/>
    </source>
</evidence>
<protein>
    <submittedName>
        <fullName evidence="2">Uncharacterized protein</fullName>
    </submittedName>
</protein>
<sequence length="110" mass="13371">MMKMLELDPKPKRKMRYGLVVMAIILFLFLIQSWSHDQRIFSMTGSTEQIQKEDWVGFFLAFFVLFIWLAVGSFIYYLVRKTKKPLPDYAEFLYLQEEESEEEKLWKNER</sequence>
<evidence type="ECO:0000313" key="2">
    <source>
        <dbReference type="EMBL" id="TFE71116.1"/>
    </source>
</evidence>
<name>A0A4Y8PG47_9BACT</name>
<keyword evidence="1" id="KW-1133">Transmembrane helix</keyword>
<evidence type="ECO:0000256" key="1">
    <source>
        <dbReference type="SAM" id="Phobius"/>
    </source>
</evidence>
<dbReference type="EMBL" id="LXQC01000090">
    <property type="protein sequence ID" value="TFE71116.1"/>
    <property type="molecule type" value="Genomic_DNA"/>
</dbReference>
<organism evidence="2 3">
    <name type="scientific">Methylacidiphilum caldifontis</name>
    <dbReference type="NCBI Taxonomy" id="2795386"/>
    <lineage>
        <taxon>Bacteria</taxon>
        <taxon>Pseudomonadati</taxon>
        <taxon>Verrucomicrobiota</taxon>
        <taxon>Methylacidiphilae</taxon>
        <taxon>Methylacidiphilales</taxon>
        <taxon>Methylacidiphilaceae</taxon>
        <taxon>Methylacidiphilum (ex Ratnadevi et al. 2023)</taxon>
    </lineage>
</organism>
<reference evidence="2 3" key="1">
    <citation type="submission" date="2016-05" db="EMBL/GenBank/DDBJ databases">
        <title>Diversity and Homogeneity among Thermoacidophilic Verrucomicrobia Methanotrophs Linked with Geographical Origin.</title>
        <authorList>
            <person name="Erikstad H.-A."/>
            <person name="Smestad N.B."/>
            <person name="Ceballos R.M."/>
            <person name="Birkeland N.-K."/>
        </authorList>
    </citation>
    <scope>NUCLEOTIDE SEQUENCE [LARGE SCALE GENOMIC DNA]</scope>
    <source>
        <strain evidence="2 3">Phi</strain>
    </source>
</reference>
<dbReference type="Proteomes" id="UP000297713">
    <property type="component" value="Unassembled WGS sequence"/>
</dbReference>
<accession>A0A4Y8PG47</accession>